<reference evidence="2 3" key="1">
    <citation type="submission" date="2014-11" db="EMBL/GenBank/DDBJ databases">
        <authorList>
            <person name="Zhu J."/>
            <person name="Qi W."/>
            <person name="Song R."/>
        </authorList>
    </citation>
    <scope>NUCLEOTIDE SEQUENCE [LARGE SCALE GENOMIC DNA]</scope>
</reference>
<gene>
    <name evidence="2" type="ORF">Vbra_6801</name>
</gene>
<feature type="region of interest" description="Disordered" evidence="1">
    <location>
        <begin position="251"/>
        <end position="364"/>
    </location>
</feature>
<protein>
    <recommendedName>
        <fullName evidence="4">Sfi1 spindle body domain-containing protein</fullName>
    </recommendedName>
</protein>
<proteinExistence type="predicted"/>
<name>A0A0G4EAP4_VITBC</name>
<feature type="compositionally biased region" description="Polar residues" evidence="1">
    <location>
        <begin position="1915"/>
        <end position="1924"/>
    </location>
</feature>
<feature type="region of interest" description="Disordered" evidence="1">
    <location>
        <begin position="398"/>
        <end position="421"/>
    </location>
</feature>
<feature type="compositionally biased region" description="Basic and acidic residues" evidence="1">
    <location>
        <begin position="88"/>
        <end position="105"/>
    </location>
</feature>
<evidence type="ECO:0000313" key="2">
    <source>
        <dbReference type="EMBL" id="CEL92343.1"/>
    </source>
</evidence>
<sequence>MDPHAPTPRFIAAEARGGHHGAPTSRIIHAAPPQAPQEPGVPQTRGSESVTHTAAGGADGGIADHEDLPRPSLASASREALARHSHSHVYDDESAEVRYDRDERSAGGVPVRVTSTRPVAYDQLPLHRVSPPPLSQYQHSDDTNMRVRVRYVESPRRSPSPPMASDQPDPQSSTDAFCQTLQSMRASLAARRQQLKAKYPQLYHQMGQEPVIGEAIHHHHHSHVHTDEGIATQTRAHVAADDRLPARPYPYVGVKPPLAPRPPPLSARGLLREDDQASGTAPYTFRDDSMRSTHDDTHFRHRPTSFTPPAAVGRRSTYGPASPPMEYISHHQPRPVPPSPSLGPSDGRYAPRRSPSVPASVHTHHVTGHVSAPLLSDRQELELQREGSLQLRIRRGDRGMGMAPSQPPTGTRMLVSPSRGQRDGVLRVTVRRRPDEEATDRTAQYDVLARTLVEYLEAQRLKDLFIGWKALLHERQRWRRRLEAAFVTWSLYHELKARDKKVVSFFRSRAMHRAKWEAFSEWRQATLREQRYRDKQRLNIIERLRAWQSRAHRKRRRRQTVLTLHLLKGERMRQVLFDAWRKWAAERAFAREGARDMCRRRSHTLGSSALRQWHTWARSRRLRRQRLREWEENSAATRVHEGLLRWHHYAMLRRAVRRRSEAVVMSVWGQRSRDAIHKWAQWTVGRQWSRQRCRLATSHYRLSLMAQHLHQWQANATALSRQHQKEAAAASYRARIVLERIVSVWRVPARHGSDRRQIANLMHTSQVCRLLKFCFDVWRTCGRRSAKVAAMRMRLDAKRRREALQRLRQHKHRMAGAKRLAAIGGEVSSRHASRLVGALWRYWRTKQRQFYVAERVLIPAKRLAFARLLFDAWRLVTQHTKALNSISRIVGRRLLKHSHSRLSEFSDAMAARTLAASERLQLIRGRHTLNTWSRWVHGFTHEQTRRQSASCHWDMQLKRVSFASLLQALRQGKEQRLRLSQHLGVYASIPLRDLFARTFKCWRYWALVQRGLMDKSEGLGQRYQQRLTKTCWSEWRQMYERQGVLNTRVAAFLSRWNKAKLTLYFKGWLSVVEQHTATVSALEHRLSGVRERQLVAHGWLGLLRHRLQQIQRKRAWDILFNSDCRVLECRAFEAWKYFVQRRVLLRQLGAAVSCRQAQHTFKHFFTYWKDLTHHEHQVRECADAFHLAQLHSKGHRAIHTWQSYVRTRQRHRTLHARGSRSRAKAAIRHWHQYTQVRQHTRHAALVALSHFLTHLARKTLARWYGWYGDRKRLTDLTAIGSSVVLRVRLRHWWSECRTRRMHRHAHNTLVKHTTANNARKSLQQWVWWTRRRQLYRRLGILSDEKLLAIAVAAWAQQTRTRAQLRRKASSFIAARLPHLKAAVVGEWRAWTQRKTRNKQILRRRASSTVVAYFAMWRHFTAMQLKCAQLTDVHYAHQLQRRCFDAMHLHALHSRRIQQDAQRSFAHMQQRKVLRTRTHHWQGWAARHRRRRRSTDEARRMASEHCLRHIWGVWVQYVRMSKDHQRLLQVVSQFHREDRLRRIWRAWQAMTHDRQRLRYLLTRRLAMNRTCAMQDALHKLCGVGRKLRALHFLDRHAADHLWLDRLGWLQAMRRNPTLQIMWGRIKKQDEPRGVSNARGGGVGFPPLGVLMDVAWWREQMQDSIMRWRRAARNMHRGRYSDAPERWPLCRWKASEAVLRMDSPKWNKARTRLENLLQDVGSVLAPGSSDQLFLALRSAAARLQSPTFSHPRPHAPSVAAAAAAASPSRRPPDHFDPDWCDVLPPSLRHSPSSPSSPVLIGLSLSDHLSKTVINTLADFVLVYLPVWVTHLERQVRGEGPQEVSRGSLGIVSKSAGPAARPASSVPFHPASFDDGCDDTTAFATEAMSRNITDMSTMMAASQHAEAAQSTLAAVAARSTNVRSADSVQPRPGPGQHLQRSASAQRSYPSHRSRREYRREPMPLPPISQLPRQHQHRQNGAGGLRDDQWS</sequence>
<feature type="compositionally biased region" description="Low complexity" evidence="1">
    <location>
        <begin position="1753"/>
        <end position="1766"/>
    </location>
</feature>
<feature type="compositionally biased region" description="Polar residues" evidence="1">
    <location>
        <begin position="1935"/>
        <end position="1945"/>
    </location>
</feature>
<organism evidence="2 3">
    <name type="scientific">Vitrella brassicaformis (strain CCMP3155)</name>
    <dbReference type="NCBI Taxonomy" id="1169540"/>
    <lineage>
        <taxon>Eukaryota</taxon>
        <taxon>Sar</taxon>
        <taxon>Alveolata</taxon>
        <taxon>Colpodellida</taxon>
        <taxon>Vitrellaceae</taxon>
        <taxon>Vitrella</taxon>
    </lineage>
</organism>
<evidence type="ECO:0008006" key="4">
    <source>
        <dbReference type="Google" id="ProtNLM"/>
    </source>
</evidence>
<accession>A0A0G4EAP4</accession>
<feature type="compositionally biased region" description="Basic and acidic residues" evidence="1">
    <location>
        <begin position="285"/>
        <end position="298"/>
    </location>
</feature>
<keyword evidence="3" id="KW-1185">Reference proteome</keyword>
<feature type="region of interest" description="Disordered" evidence="1">
    <location>
        <begin position="153"/>
        <end position="175"/>
    </location>
</feature>
<dbReference type="InParanoid" id="A0A0G4EAP4"/>
<dbReference type="Proteomes" id="UP000041254">
    <property type="component" value="Unassembled WGS sequence"/>
</dbReference>
<dbReference type="EMBL" id="CDMY01000069">
    <property type="protein sequence ID" value="CEL92343.1"/>
    <property type="molecule type" value="Genomic_DNA"/>
</dbReference>
<dbReference type="VEuPathDB" id="CryptoDB:Vbra_6801"/>
<feature type="compositionally biased region" description="Low complexity" evidence="1">
    <location>
        <begin position="70"/>
        <end position="79"/>
    </location>
</feature>
<feature type="region of interest" description="Disordered" evidence="1">
    <location>
        <begin position="1743"/>
        <end position="1776"/>
    </location>
</feature>
<dbReference type="OMA" id="GIADHED"/>
<feature type="region of interest" description="Disordered" evidence="1">
    <location>
        <begin position="1915"/>
        <end position="1987"/>
    </location>
</feature>
<feature type="region of interest" description="Disordered" evidence="1">
    <location>
        <begin position="124"/>
        <end position="143"/>
    </location>
</feature>
<evidence type="ECO:0000313" key="3">
    <source>
        <dbReference type="Proteomes" id="UP000041254"/>
    </source>
</evidence>
<feature type="region of interest" description="Disordered" evidence="1">
    <location>
        <begin position="1"/>
        <end position="116"/>
    </location>
</feature>
<evidence type="ECO:0000256" key="1">
    <source>
        <dbReference type="SAM" id="MobiDB-lite"/>
    </source>
</evidence>